<dbReference type="EMBL" id="CP029425">
    <property type="protein sequence ID" value="AWL91053.1"/>
    <property type="molecule type" value="Genomic_DNA"/>
</dbReference>
<name>A0A2U8P046_9BRAD</name>
<evidence type="ECO:0000256" key="1">
    <source>
        <dbReference type="SAM" id="SignalP"/>
    </source>
</evidence>
<evidence type="ECO:0000313" key="3">
    <source>
        <dbReference type="Proteomes" id="UP000215703"/>
    </source>
</evidence>
<dbReference type="Proteomes" id="UP000215703">
    <property type="component" value="Chromosome"/>
</dbReference>
<feature type="signal peptide" evidence="1">
    <location>
        <begin position="1"/>
        <end position="25"/>
    </location>
</feature>
<sequence length="114" mass="12464">MTAISAACLLTGCATAPLAPSSAIAWDGLGRNPNLSSTARRGTSSPLVYEHNKERERVLLALRPYSETWWAVHDEIEAENDRQLSKRLVICHGCLTHPPSEYSTGSISKQQSTK</sequence>
<evidence type="ECO:0000313" key="2">
    <source>
        <dbReference type="EMBL" id="AWL91053.1"/>
    </source>
</evidence>
<proteinExistence type="predicted"/>
<reference evidence="2 3" key="2">
    <citation type="journal article" date="2017" name="Syst. Appl. Microbiol.">
        <title>Soybeans inoculated with root zone soils of Canadian native legumes harbour diverse and novel Bradyrhizobium spp. that possess agricultural potential.</title>
        <authorList>
            <person name="Bromfield E.S.P."/>
            <person name="Cloutier S."/>
            <person name="Tambong J.T."/>
            <person name="Tran Thi T.V."/>
        </authorList>
    </citation>
    <scope>NUCLEOTIDE SEQUENCE [LARGE SCALE GENOMIC DNA]</scope>
    <source>
        <strain evidence="2 3">OO99</strain>
    </source>
</reference>
<protein>
    <submittedName>
        <fullName evidence="2">Uncharacterized protein</fullName>
    </submittedName>
</protein>
<feature type="chain" id="PRO_5016027682" evidence="1">
    <location>
        <begin position="26"/>
        <end position="114"/>
    </location>
</feature>
<dbReference type="AlphaFoldDB" id="A0A2U8P046"/>
<accession>A0A2U8P046</accession>
<reference evidence="2 3" key="1">
    <citation type="journal article" date="2014" name="Int. J. Syst. Evol. Microbiol.">
        <title>Bradyrhizobium ottawaense sp. nov., a symbiotic nitrogen fixing bacterium from root nodules of soybeans in Canada.</title>
        <authorList>
            <person name="Yu X."/>
            <person name="Cloutier S."/>
            <person name="Tambong J.T."/>
            <person name="Bromfield E.S."/>
        </authorList>
    </citation>
    <scope>NUCLEOTIDE SEQUENCE [LARGE SCALE GENOMIC DNA]</scope>
    <source>
        <strain evidence="2 3">OO99</strain>
    </source>
</reference>
<gene>
    <name evidence="2" type="ORF">CIT37_01100</name>
</gene>
<organism evidence="2 3">
    <name type="scientific">Bradyrhizobium ottawaense</name>
    <dbReference type="NCBI Taxonomy" id="931866"/>
    <lineage>
        <taxon>Bacteria</taxon>
        <taxon>Pseudomonadati</taxon>
        <taxon>Pseudomonadota</taxon>
        <taxon>Alphaproteobacteria</taxon>
        <taxon>Hyphomicrobiales</taxon>
        <taxon>Nitrobacteraceae</taxon>
        <taxon>Bradyrhizobium</taxon>
    </lineage>
</organism>
<keyword evidence="1" id="KW-0732">Signal</keyword>